<accession>A0A9P9H5T7</accession>
<protein>
    <submittedName>
        <fullName evidence="1">Uncharacterized protein</fullName>
    </submittedName>
</protein>
<name>A0A9P9H5T7_FUSRE</name>
<proteinExistence type="predicted"/>
<gene>
    <name evidence="1" type="ORF">BKA55DRAFT_594412</name>
</gene>
<organism evidence="1 2">
    <name type="scientific">Fusarium redolens</name>
    <dbReference type="NCBI Taxonomy" id="48865"/>
    <lineage>
        <taxon>Eukaryota</taxon>
        <taxon>Fungi</taxon>
        <taxon>Dikarya</taxon>
        <taxon>Ascomycota</taxon>
        <taxon>Pezizomycotina</taxon>
        <taxon>Sordariomycetes</taxon>
        <taxon>Hypocreomycetidae</taxon>
        <taxon>Hypocreales</taxon>
        <taxon>Nectriaceae</taxon>
        <taxon>Fusarium</taxon>
        <taxon>Fusarium redolens species complex</taxon>
    </lineage>
</organism>
<reference evidence="1" key="1">
    <citation type="journal article" date="2021" name="Nat. Commun.">
        <title>Genetic determinants of endophytism in the Arabidopsis root mycobiome.</title>
        <authorList>
            <person name="Mesny F."/>
            <person name="Miyauchi S."/>
            <person name="Thiergart T."/>
            <person name="Pickel B."/>
            <person name="Atanasova L."/>
            <person name="Karlsson M."/>
            <person name="Huettel B."/>
            <person name="Barry K.W."/>
            <person name="Haridas S."/>
            <person name="Chen C."/>
            <person name="Bauer D."/>
            <person name="Andreopoulos W."/>
            <person name="Pangilinan J."/>
            <person name="LaButti K."/>
            <person name="Riley R."/>
            <person name="Lipzen A."/>
            <person name="Clum A."/>
            <person name="Drula E."/>
            <person name="Henrissat B."/>
            <person name="Kohler A."/>
            <person name="Grigoriev I.V."/>
            <person name="Martin F.M."/>
            <person name="Hacquard S."/>
        </authorList>
    </citation>
    <scope>NUCLEOTIDE SEQUENCE</scope>
    <source>
        <strain evidence="1">MPI-CAGE-AT-0023</strain>
    </source>
</reference>
<dbReference type="RefSeq" id="XP_046049646.1">
    <property type="nucleotide sequence ID" value="XM_046195664.1"/>
</dbReference>
<sequence>MPSKPDVVVLTATKSPDSNQTGPLEAEDSLPTYDNVTSSLIRILKTASPGHRVYIHYSGHGSRRKEDNALALELLDPKTFQTRYLYGTVLRSAINKMIDRGLDVTLVLDCCFSGSALRADCVDTSTIRYFEHDPSLDMLPDVSDPFDITITQDVPRGADINFARLLNPQGYTILAAAGPDQVTSELDFEGGGRRGALSYFLVNSLIHLQTQFHAHVPEQTPMLYGNCGFSFFGDFTKSPDMPPIVHLHRSNNDGHLVLHAGQAHGVHLGDTYALILLQDRIEGTISAVGSIESRLVISPKDIHQIRRGSAWKAVLVTSLSSRKTRFHLDSSIASRETLVAESKTYPFLILCDTTEEDYPLYLSIFILTEQWEVRNLVSEKGEDTSLVVCPKGESESGRLPLPVTMWIPPELSANGKRQTEGVIKLFVTKRPTTFPGYLLHQLGQDPGMRSSSGPIQKLIHELDGGLRGEDNVGCDWVTRSYLVRTCL</sequence>
<dbReference type="EMBL" id="JAGMUX010000008">
    <property type="protein sequence ID" value="KAH7250327.1"/>
    <property type="molecule type" value="Genomic_DNA"/>
</dbReference>
<keyword evidence="2" id="KW-1185">Reference proteome</keyword>
<dbReference type="Gene3D" id="3.40.50.1460">
    <property type="match status" value="1"/>
</dbReference>
<dbReference type="Proteomes" id="UP000720189">
    <property type="component" value="Unassembled WGS sequence"/>
</dbReference>
<dbReference type="GeneID" id="70225618"/>
<evidence type="ECO:0000313" key="2">
    <source>
        <dbReference type="Proteomes" id="UP000720189"/>
    </source>
</evidence>
<comment type="caution">
    <text evidence="1">The sequence shown here is derived from an EMBL/GenBank/DDBJ whole genome shotgun (WGS) entry which is preliminary data.</text>
</comment>
<dbReference type="OrthoDB" id="3223806at2759"/>
<dbReference type="AlphaFoldDB" id="A0A9P9H5T7"/>
<evidence type="ECO:0000313" key="1">
    <source>
        <dbReference type="EMBL" id="KAH7250327.1"/>
    </source>
</evidence>